<comment type="caution">
    <text evidence="6">The sequence shown here is derived from an EMBL/GenBank/DDBJ whole genome shotgun (WGS) entry which is preliminary data.</text>
</comment>
<evidence type="ECO:0000256" key="4">
    <source>
        <dbReference type="ARBA" id="ARBA00023145"/>
    </source>
</evidence>
<accession>A0ABN1TS35</accession>
<protein>
    <submittedName>
        <fullName evidence="6">Penicillin acylase family protein</fullName>
    </submittedName>
</protein>
<dbReference type="InterPro" id="IPR023343">
    <property type="entry name" value="Penicillin_amidase_dom1"/>
</dbReference>
<dbReference type="EMBL" id="BAAALG010000006">
    <property type="protein sequence ID" value="GAA1099547.1"/>
    <property type="molecule type" value="Genomic_DNA"/>
</dbReference>
<keyword evidence="3" id="KW-0378">Hydrolase</keyword>
<evidence type="ECO:0000256" key="3">
    <source>
        <dbReference type="ARBA" id="ARBA00022801"/>
    </source>
</evidence>
<dbReference type="InterPro" id="IPR043147">
    <property type="entry name" value="Penicillin_amidase_A-knob"/>
</dbReference>
<dbReference type="Gene3D" id="1.10.1400.10">
    <property type="match status" value="1"/>
</dbReference>
<dbReference type="InterPro" id="IPR043146">
    <property type="entry name" value="Penicillin_amidase_N_B-knob"/>
</dbReference>
<evidence type="ECO:0000313" key="7">
    <source>
        <dbReference type="Proteomes" id="UP001501581"/>
    </source>
</evidence>
<feature type="signal peptide" evidence="5">
    <location>
        <begin position="1"/>
        <end position="23"/>
    </location>
</feature>
<dbReference type="InterPro" id="IPR029055">
    <property type="entry name" value="Ntn_hydrolases_N"/>
</dbReference>
<keyword evidence="2 5" id="KW-0732">Signal</keyword>
<dbReference type="Proteomes" id="UP001501581">
    <property type="component" value="Unassembled WGS sequence"/>
</dbReference>
<dbReference type="Gene3D" id="2.30.120.10">
    <property type="match status" value="1"/>
</dbReference>
<evidence type="ECO:0000256" key="5">
    <source>
        <dbReference type="SAM" id="SignalP"/>
    </source>
</evidence>
<dbReference type="PANTHER" id="PTHR34218">
    <property type="entry name" value="PEPTIDASE S45 PENICILLIN AMIDASE"/>
    <property type="match status" value="1"/>
</dbReference>
<dbReference type="SUPFAM" id="SSF56235">
    <property type="entry name" value="N-terminal nucleophile aminohydrolases (Ntn hydrolases)"/>
    <property type="match status" value="1"/>
</dbReference>
<evidence type="ECO:0000256" key="2">
    <source>
        <dbReference type="ARBA" id="ARBA00022729"/>
    </source>
</evidence>
<dbReference type="InterPro" id="IPR002692">
    <property type="entry name" value="S45"/>
</dbReference>
<dbReference type="RefSeq" id="WP_343993242.1">
    <property type="nucleotide sequence ID" value="NZ_BAAALG010000006.1"/>
</dbReference>
<evidence type="ECO:0000256" key="1">
    <source>
        <dbReference type="ARBA" id="ARBA00006586"/>
    </source>
</evidence>
<evidence type="ECO:0000313" key="6">
    <source>
        <dbReference type="EMBL" id="GAA1099547.1"/>
    </source>
</evidence>
<keyword evidence="7" id="KW-1185">Reference proteome</keyword>
<dbReference type="PANTHER" id="PTHR34218:SF3">
    <property type="entry name" value="ACYL-HOMOSERINE LACTONE ACYLASE PVDQ"/>
    <property type="match status" value="1"/>
</dbReference>
<proteinExistence type="inferred from homology"/>
<comment type="similarity">
    <text evidence="1">Belongs to the peptidase S45 family.</text>
</comment>
<reference evidence="6 7" key="1">
    <citation type="journal article" date="2019" name="Int. J. Syst. Evol. Microbiol.">
        <title>The Global Catalogue of Microorganisms (GCM) 10K type strain sequencing project: providing services to taxonomists for standard genome sequencing and annotation.</title>
        <authorList>
            <consortium name="The Broad Institute Genomics Platform"/>
            <consortium name="The Broad Institute Genome Sequencing Center for Infectious Disease"/>
            <person name="Wu L."/>
            <person name="Ma J."/>
        </authorList>
    </citation>
    <scope>NUCLEOTIDE SEQUENCE [LARGE SCALE GENOMIC DNA]</scope>
    <source>
        <strain evidence="6 7">JCM 13008</strain>
    </source>
</reference>
<organism evidence="6 7">
    <name type="scientific">Nocardioides dubius</name>
    <dbReference type="NCBI Taxonomy" id="317019"/>
    <lineage>
        <taxon>Bacteria</taxon>
        <taxon>Bacillati</taxon>
        <taxon>Actinomycetota</taxon>
        <taxon>Actinomycetes</taxon>
        <taxon>Propionibacteriales</taxon>
        <taxon>Nocardioidaceae</taxon>
        <taxon>Nocardioides</taxon>
    </lineage>
</organism>
<name>A0ABN1TS35_9ACTN</name>
<dbReference type="Pfam" id="PF01804">
    <property type="entry name" value="Penicil_amidase"/>
    <property type="match status" value="1"/>
</dbReference>
<dbReference type="Gene3D" id="3.60.20.10">
    <property type="entry name" value="Glutamine Phosphoribosylpyrophosphate, subunit 1, domain 1"/>
    <property type="match status" value="1"/>
</dbReference>
<dbReference type="Gene3D" id="1.10.439.10">
    <property type="entry name" value="Penicillin Amidohydrolase, domain 1"/>
    <property type="match status" value="1"/>
</dbReference>
<gene>
    <name evidence="6" type="ORF">GCM10009668_16570</name>
</gene>
<keyword evidence="4" id="KW-0865">Zymogen</keyword>
<sequence length="828" mass="88790">MLTVSSRRLSGALGLALTITVLAAGAGAGTSEPASAQVQQSASAAVREPGAAKRKKPRYRATIVRTKHGIPHITARNYGSLGFGSGYAAMETNGCTLADVLITARGTRSRYLGAEGTYRDGVSVSGTNLQMDALVTDLRNRKVVERLLADPVAGPGKETRAMVTGYVAGVNKYLRSIGGAKNYPDRACRGAAYLRPNATTLDVWYGIYLANILGSTGHFLQQIVGASPPTLTDPGLPDLGSFAPVPTEVPSAEDMQKALGKDPSTGFGSNATAIGRSASSTGRGMLLGNPHFPWTGRYRFSQQHLTIPGKYDVAGASLIGSPVINIGWNKNVAWSHTVSTGYRFTPYEYRTLVSPTTYLSGNGLIRQLERRIVTVTVKRPDGSLAKVTEDLYRTPQGYVIDDPSTLMGWTPLSFFAIRDANGEQLRTLDTFFDMGRAGSVRDLIARQDRGGGMPWVNTIAADRAGNVAYADHSVVPNVSNAMADRCMTPIGRLTQALAGLPGLDGTFADSSCAWGTDADAARPGVLGPKNMPVAYRTDWVMNANDSYWLPNPAQQLNGFARIIGCEKCERTMRTRMVSQYVLDRLKKGKVTPASLRGTQHQNRVRAGEVMRANGDLDKVCQAAGGGQACVALAKWDGHSNTTSRGYQVFQEFVTRIPDSLLSGSIWKVPFDAQDPLNTPRDLDETNGNVIGAMKSAIAHLEKRKIAPDAPWGSLQVAGDRGAPAIPLGGGNGDLAGNANALASVDPVTNAGYLSPITFGSSHIQAIAFGDRGRVNARTILTYGQSENPWSPWSSDQTRLFGRKQWVVFPWTDAQIRKQRISTVRVRGR</sequence>
<feature type="chain" id="PRO_5046811407" evidence="5">
    <location>
        <begin position="24"/>
        <end position="828"/>
    </location>
</feature>